<dbReference type="EMBL" id="UINC01031041">
    <property type="protein sequence ID" value="SVB16449.1"/>
    <property type="molecule type" value="Genomic_DNA"/>
</dbReference>
<evidence type="ECO:0008006" key="2">
    <source>
        <dbReference type="Google" id="ProtNLM"/>
    </source>
</evidence>
<dbReference type="InterPro" id="IPR029052">
    <property type="entry name" value="Metallo-depent_PP-like"/>
</dbReference>
<gene>
    <name evidence="1" type="ORF">METZ01_LOCUS169303</name>
</gene>
<accession>A0A382BS74</accession>
<reference evidence="1" key="1">
    <citation type="submission" date="2018-05" db="EMBL/GenBank/DDBJ databases">
        <authorList>
            <person name="Lanie J.A."/>
            <person name="Ng W.-L."/>
            <person name="Kazmierczak K.M."/>
            <person name="Andrzejewski T.M."/>
            <person name="Davidsen T.M."/>
            <person name="Wayne K.J."/>
            <person name="Tettelin H."/>
            <person name="Glass J.I."/>
            <person name="Rusch D."/>
            <person name="Podicherti R."/>
            <person name="Tsui H.-C.T."/>
            <person name="Winkler M.E."/>
        </authorList>
    </citation>
    <scope>NUCLEOTIDE SEQUENCE</scope>
</reference>
<dbReference type="SUPFAM" id="SSF56300">
    <property type="entry name" value="Metallo-dependent phosphatases"/>
    <property type="match status" value="1"/>
</dbReference>
<proteinExistence type="predicted"/>
<protein>
    <recommendedName>
        <fullName evidence="2">Calcineurin-like phosphoesterase domain-containing protein</fullName>
    </recommendedName>
</protein>
<evidence type="ECO:0000313" key="1">
    <source>
        <dbReference type="EMBL" id="SVB16449.1"/>
    </source>
</evidence>
<name>A0A382BS74_9ZZZZ</name>
<organism evidence="1">
    <name type="scientific">marine metagenome</name>
    <dbReference type="NCBI Taxonomy" id="408172"/>
    <lineage>
        <taxon>unclassified sequences</taxon>
        <taxon>metagenomes</taxon>
        <taxon>ecological metagenomes</taxon>
    </lineage>
</organism>
<dbReference type="AlphaFoldDB" id="A0A382BS74"/>
<feature type="non-terminal residue" evidence="1">
    <location>
        <position position="1"/>
    </location>
</feature>
<sequence length="210" mass="24122">SSFDSLSFFQANDTQQGKLKDAFMVDINSMRQAIALINKGMGGYQVPKHCTLGNHEFRVHKFEERIPEIEGIMKHQLYESFSMHGWTTSEYGDIFFISGVGFTHVPKNIMGKEYGGRNTEITIANDLIHDLVFGHTHKDRDWKAPKIGNKQYVRVINVGCALPMNHVEQYAKLNMTGWSYGIVELSIWDSHVQEKNFVSMDRLERNYGKD</sequence>